<evidence type="ECO:0000313" key="3">
    <source>
        <dbReference type="EMBL" id="TXE18872.1"/>
    </source>
</evidence>
<evidence type="ECO:0000313" key="4">
    <source>
        <dbReference type="Proteomes" id="UP000321938"/>
    </source>
</evidence>
<evidence type="ECO:0000259" key="2">
    <source>
        <dbReference type="Pfam" id="PF18962"/>
    </source>
</evidence>
<organism evidence="3 4">
    <name type="scientific">Psychroserpens burtonensis</name>
    <dbReference type="NCBI Taxonomy" id="49278"/>
    <lineage>
        <taxon>Bacteria</taxon>
        <taxon>Pseudomonadati</taxon>
        <taxon>Bacteroidota</taxon>
        <taxon>Flavobacteriia</taxon>
        <taxon>Flavobacteriales</taxon>
        <taxon>Flavobacteriaceae</taxon>
        <taxon>Psychroserpens</taxon>
    </lineage>
</organism>
<sequence length="1182" mass="126675">MKNNYLVLLAFFFFAIGFSQSTLVTIDRANVIGPTATGNDPSISSVGIIRGAGVIQHTGSSNFSTRNWDEASLANAEANNEYLQWSVTSNASNDIEITELDLKLRRSTSGPVNWQLFYSLDNFATTGIAVNALQSASTTTTIYNFNSLNINSGISGTITFRIYAWGSTTSSGWFRVIGETAWSDFGISNPGIRLLGNITTTTPNSTESNIVSSNFDPTDNINYIENNATSGLTTSNSIQIGEFLIQDGGNDLLDSDALGTALTDLSFTVNNFEYIAALALFDGTTNIGEINSVSGNIDFSAINSGSGLIALDDNSKAFAVYATFKNIVNDNQQIELIINTAVADAVSGSTFTAFDAGGASTPIFGDDNRIEVIVSALTFDQQPTNSFQFEIMTPFPTVLAVDDNGSHDLDYNSDFSVIAAGSLEPSIIEYTMINGFATLNTIIFSEQETETTLLTFGGGLISAISNPFDIDGPLITIAIQDFDGSLPEWTYATDVPTFDNGWGIDGYFGVIDIVNASPLDNNLFSNNILGENDLNDEGNGTSGFATITFVNVDVSSFENVGVSFEWDVENFTNNSDDVRYNLVLDGIPQASILLFDGNGPVESDEGIVRLDIPDGTTTVGLQLSIRDNGVTHFSGFDNFKLTSAFDGLLYVDNGWSPNAPSNTTGSDNAYVLDGTYNIGTNIQVNNLYVDEAATTIVSFGQSIKANTGIVNFGVIELNSASTSYSSLISNNVRGEVIYNRHINQLADTGSSTGKNDLIAAPVTNTNQTFLEFRTANPDVPSGTIDGVSSFLFGPFDKDTNDYINYTTADDGSLIEAGIGYRTASTAATGSAFRFVGNVETTTKLVPIAVGTGTDFNLIGNPYPSYIKLSDFLSDNNSEFSASNSGVYGYDGSATDGFTIWNQAYSDANPSALIAPGQGFLVTSKVGGGTIIFDAASRSIGTTDDFVVGRVSEVDLAHVKLEMTSDTDAFRTDIYFNNNATLGMDAGYDSGMFQGQAPEFAIFSHLVTDNSGLDLAVQSVNYTALNTVVIPLGVNANQGEQLTIGILEMDIPEGIEVYLEDTLTNTFTLLNTSEYVFTPSTNLLGTGRFFLRFTADALSTSENNFETIQIYTTKTPKILFIKGALENNTTVEIYDIQGRMILNSKLDTSRNSNQIDISGFTSGIYVVKLNNGLQQKSKKVIIK</sequence>
<gene>
    <name evidence="3" type="ORF">ES692_05320</name>
</gene>
<dbReference type="EMBL" id="VOSB01000006">
    <property type="protein sequence ID" value="TXE18872.1"/>
    <property type="molecule type" value="Genomic_DNA"/>
</dbReference>
<keyword evidence="4" id="KW-1185">Reference proteome</keyword>
<dbReference type="OrthoDB" id="975384at2"/>
<proteinExistence type="predicted"/>
<dbReference type="AlphaFoldDB" id="A0A5C7BIL9"/>
<reference evidence="3 4" key="1">
    <citation type="submission" date="2019-08" db="EMBL/GenBank/DDBJ databases">
        <title>Genome of Psychroserpens burtonensis ACAM 167.</title>
        <authorList>
            <person name="Bowman J.P."/>
        </authorList>
    </citation>
    <scope>NUCLEOTIDE SEQUENCE [LARGE SCALE GENOMIC DNA]</scope>
    <source>
        <strain evidence="3 4">ACAM 167</strain>
    </source>
</reference>
<name>A0A5C7BIL9_9FLAO</name>
<keyword evidence="1" id="KW-0732">Signal</keyword>
<accession>A0A5C7BIL9</accession>
<dbReference type="RefSeq" id="WP_147231300.1">
    <property type="nucleotide sequence ID" value="NZ_VOSB01000006.1"/>
</dbReference>
<dbReference type="NCBIfam" id="TIGR04183">
    <property type="entry name" value="Por_Secre_tail"/>
    <property type="match status" value="1"/>
</dbReference>
<protein>
    <submittedName>
        <fullName evidence="3">T9SS type A sorting domain-containing protein</fullName>
    </submittedName>
</protein>
<dbReference type="Proteomes" id="UP000321938">
    <property type="component" value="Unassembled WGS sequence"/>
</dbReference>
<comment type="caution">
    <text evidence="3">The sequence shown here is derived from an EMBL/GenBank/DDBJ whole genome shotgun (WGS) entry which is preliminary data.</text>
</comment>
<feature type="domain" description="Secretion system C-terminal sorting" evidence="2">
    <location>
        <begin position="1124"/>
        <end position="1181"/>
    </location>
</feature>
<dbReference type="InterPro" id="IPR026444">
    <property type="entry name" value="Secre_tail"/>
</dbReference>
<dbReference type="Pfam" id="PF18962">
    <property type="entry name" value="Por_Secre_tail"/>
    <property type="match status" value="1"/>
</dbReference>
<dbReference type="STRING" id="1123037.GCA_000425305_02678"/>
<evidence type="ECO:0000256" key="1">
    <source>
        <dbReference type="ARBA" id="ARBA00022729"/>
    </source>
</evidence>